<gene>
    <name evidence="6" type="ORF">SAMN04488038_10631</name>
</gene>
<name>A0A1H9FN99_9GAMM</name>
<reference evidence="6 7" key="1">
    <citation type="submission" date="2016-10" db="EMBL/GenBank/DDBJ databases">
        <authorList>
            <person name="de Groot N.N."/>
        </authorList>
    </citation>
    <scope>NUCLEOTIDE SEQUENCE [LARGE SCALE GENOMIC DNA]</scope>
    <source>
        <strain evidence="6 7">DSM 25927</strain>
    </source>
</reference>
<dbReference type="Gene3D" id="1.20.120.50">
    <property type="entry name" value="Hemerythrin-like"/>
    <property type="match status" value="1"/>
</dbReference>
<dbReference type="InterPro" id="IPR035938">
    <property type="entry name" value="Hemerythrin-like_sf"/>
</dbReference>
<evidence type="ECO:0000313" key="6">
    <source>
        <dbReference type="EMBL" id="SEQ38943.1"/>
    </source>
</evidence>
<dbReference type="NCBIfam" id="NF033749">
    <property type="entry name" value="bact_hemeryth"/>
    <property type="match status" value="1"/>
</dbReference>
<dbReference type="SUPFAM" id="SSF47188">
    <property type="entry name" value="Hemerythrin-like"/>
    <property type="match status" value="1"/>
</dbReference>
<dbReference type="Pfam" id="PF01814">
    <property type="entry name" value="Hemerythrin"/>
    <property type="match status" value="1"/>
</dbReference>
<dbReference type="CDD" id="cd12107">
    <property type="entry name" value="Hemerythrin"/>
    <property type="match status" value="1"/>
</dbReference>
<dbReference type="STRING" id="489703.SAMN04488038_10631"/>
<dbReference type="InterPro" id="IPR012827">
    <property type="entry name" value="Hemerythrin_metal-bd"/>
</dbReference>
<dbReference type="RefSeq" id="WP_093284681.1">
    <property type="nucleotide sequence ID" value="NZ_FOFS01000006.1"/>
</dbReference>
<feature type="domain" description="Hemerythrin-like" evidence="5">
    <location>
        <begin position="15"/>
        <end position="128"/>
    </location>
</feature>
<dbReference type="PROSITE" id="PS00550">
    <property type="entry name" value="HEMERYTHRINS"/>
    <property type="match status" value="1"/>
</dbReference>
<evidence type="ECO:0000259" key="5">
    <source>
        <dbReference type="Pfam" id="PF01814"/>
    </source>
</evidence>
<dbReference type="GO" id="GO:0005344">
    <property type="term" value="F:oxygen carrier activity"/>
    <property type="evidence" value="ECO:0007669"/>
    <property type="project" value="UniProtKB-KW"/>
</dbReference>
<evidence type="ECO:0000256" key="4">
    <source>
        <dbReference type="ARBA" id="ARBA00023004"/>
    </source>
</evidence>
<keyword evidence="7" id="KW-1185">Reference proteome</keyword>
<dbReference type="AlphaFoldDB" id="A0A1H9FN99"/>
<dbReference type="InterPro" id="IPR016131">
    <property type="entry name" value="Haemerythrin_Fe_BS"/>
</dbReference>
<evidence type="ECO:0000313" key="7">
    <source>
        <dbReference type="Proteomes" id="UP000199233"/>
    </source>
</evidence>
<dbReference type="PANTHER" id="PTHR37164">
    <property type="entry name" value="BACTERIOHEMERYTHRIN"/>
    <property type="match status" value="1"/>
</dbReference>
<organism evidence="6 7">
    <name type="scientific">Solimonas aquatica</name>
    <dbReference type="NCBI Taxonomy" id="489703"/>
    <lineage>
        <taxon>Bacteria</taxon>
        <taxon>Pseudomonadati</taxon>
        <taxon>Pseudomonadota</taxon>
        <taxon>Gammaproteobacteria</taxon>
        <taxon>Nevskiales</taxon>
        <taxon>Nevskiaceae</taxon>
        <taxon>Solimonas</taxon>
    </lineage>
</organism>
<keyword evidence="2" id="KW-0561">Oxygen transport</keyword>
<dbReference type="NCBIfam" id="TIGR02481">
    <property type="entry name" value="hemeryth_dom"/>
    <property type="match status" value="1"/>
</dbReference>
<keyword evidence="3" id="KW-0479">Metal-binding</keyword>
<protein>
    <submittedName>
        <fullName evidence="6">Hemerythrin</fullName>
    </submittedName>
</protein>
<keyword evidence="4" id="KW-0408">Iron</keyword>
<evidence type="ECO:0000256" key="2">
    <source>
        <dbReference type="ARBA" id="ARBA00022621"/>
    </source>
</evidence>
<dbReference type="GO" id="GO:0046872">
    <property type="term" value="F:metal ion binding"/>
    <property type="evidence" value="ECO:0007669"/>
    <property type="project" value="UniProtKB-KW"/>
</dbReference>
<sequence length="135" mass="15989">MSFINWSSDMSVSSQQMDKQHQRLIDIINRYHDALEAGVPHAQLMTIFKEVISYAVEHFRDEEREMEQHQYPNLQRHRLIHQNLTQRIGEFVSAMDKQQPGVEREIQFFLKSWLTAHIMGIDKQYAPYMVKAVTA</sequence>
<dbReference type="EMBL" id="FOFS01000006">
    <property type="protein sequence ID" value="SEQ38943.1"/>
    <property type="molecule type" value="Genomic_DNA"/>
</dbReference>
<evidence type="ECO:0000256" key="1">
    <source>
        <dbReference type="ARBA" id="ARBA00010587"/>
    </source>
</evidence>
<keyword evidence="2" id="KW-0813">Transport</keyword>
<dbReference type="Proteomes" id="UP000199233">
    <property type="component" value="Unassembled WGS sequence"/>
</dbReference>
<dbReference type="InterPro" id="IPR012312">
    <property type="entry name" value="Hemerythrin-like"/>
</dbReference>
<dbReference type="InterPro" id="IPR050669">
    <property type="entry name" value="Hemerythrin"/>
</dbReference>
<dbReference type="PANTHER" id="PTHR37164:SF1">
    <property type="entry name" value="BACTERIOHEMERYTHRIN"/>
    <property type="match status" value="1"/>
</dbReference>
<proteinExistence type="inferred from homology"/>
<dbReference type="OrthoDB" id="1122424at2"/>
<evidence type="ECO:0000256" key="3">
    <source>
        <dbReference type="ARBA" id="ARBA00022723"/>
    </source>
</evidence>
<comment type="similarity">
    <text evidence="1">Belongs to the hemerythrin family.</text>
</comment>
<accession>A0A1H9FN99</accession>